<organism evidence="1 2">
    <name type="scientific">Gossypium barbadense</name>
    <name type="common">Sea Island cotton</name>
    <name type="synonym">Hibiscus barbadensis</name>
    <dbReference type="NCBI Taxonomy" id="3634"/>
    <lineage>
        <taxon>Eukaryota</taxon>
        <taxon>Viridiplantae</taxon>
        <taxon>Streptophyta</taxon>
        <taxon>Embryophyta</taxon>
        <taxon>Tracheophyta</taxon>
        <taxon>Spermatophyta</taxon>
        <taxon>Magnoliopsida</taxon>
        <taxon>eudicotyledons</taxon>
        <taxon>Gunneridae</taxon>
        <taxon>Pentapetalae</taxon>
        <taxon>rosids</taxon>
        <taxon>malvids</taxon>
        <taxon>Malvales</taxon>
        <taxon>Malvaceae</taxon>
        <taxon>Malvoideae</taxon>
        <taxon>Gossypium</taxon>
    </lineage>
</organism>
<accession>A0A2P5WH26</accession>
<dbReference type="AlphaFoldDB" id="A0A2P5WH26"/>
<dbReference type="EMBL" id="KZ667644">
    <property type="protein sequence ID" value="PPR90365.1"/>
    <property type="molecule type" value="Genomic_DNA"/>
</dbReference>
<gene>
    <name evidence="1" type="ORF">GOBAR_AA30319</name>
</gene>
<protein>
    <submittedName>
        <fullName evidence="1">Uncharacterized protein</fullName>
    </submittedName>
</protein>
<sequence length="156" mass="17806">MEVLCKWLCMSSKTAMLRLHCGTPYCHQLRSHSSAVAKHALRSHQRVVQYACRDTGFVQWLPPNMGWVKIHWHQFNFASVAVDHCGGHIHDLKQQFGGLVFKWISRDINGVANNITKLADEGSWDLRFFEVPPPGILPLLEHYNLGSLFGSYSYVI</sequence>
<reference evidence="1 2" key="1">
    <citation type="submission" date="2015-01" db="EMBL/GenBank/DDBJ databases">
        <title>Genome of allotetraploid Gossypium barbadense reveals genomic plasticity and fiber elongation in cotton evolution.</title>
        <authorList>
            <person name="Chen X."/>
            <person name="Liu X."/>
            <person name="Zhao B."/>
            <person name="Zheng H."/>
            <person name="Hu Y."/>
            <person name="Lu G."/>
            <person name="Yang C."/>
            <person name="Chen J."/>
            <person name="Shan C."/>
            <person name="Zhang L."/>
            <person name="Zhou Y."/>
            <person name="Wang L."/>
            <person name="Guo W."/>
            <person name="Bai Y."/>
            <person name="Ruan J."/>
            <person name="Shangguan X."/>
            <person name="Mao Y."/>
            <person name="Jiang J."/>
            <person name="Zhu Y."/>
            <person name="Lei J."/>
            <person name="Kang H."/>
            <person name="Chen S."/>
            <person name="He X."/>
            <person name="Wang R."/>
            <person name="Wang Y."/>
            <person name="Chen J."/>
            <person name="Wang L."/>
            <person name="Yu S."/>
            <person name="Wang B."/>
            <person name="Wei J."/>
            <person name="Song S."/>
            <person name="Lu X."/>
            <person name="Gao Z."/>
            <person name="Gu W."/>
            <person name="Deng X."/>
            <person name="Ma D."/>
            <person name="Wang S."/>
            <person name="Liang W."/>
            <person name="Fang L."/>
            <person name="Cai C."/>
            <person name="Zhu X."/>
            <person name="Zhou B."/>
            <person name="Zhang Y."/>
            <person name="Chen Z."/>
            <person name="Xu S."/>
            <person name="Zhu R."/>
            <person name="Wang S."/>
            <person name="Zhang T."/>
            <person name="Zhao G."/>
        </authorList>
    </citation>
    <scope>NUCLEOTIDE SEQUENCE [LARGE SCALE GENOMIC DNA]</scope>
    <source>
        <strain evidence="2">cv. Xinhai21</strain>
        <tissue evidence="1">Leaf</tissue>
    </source>
</reference>
<evidence type="ECO:0000313" key="1">
    <source>
        <dbReference type="EMBL" id="PPR90365.1"/>
    </source>
</evidence>
<evidence type="ECO:0000313" key="2">
    <source>
        <dbReference type="Proteomes" id="UP000239757"/>
    </source>
</evidence>
<name>A0A2P5WH26_GOSBA</name>
<proteinExistence type="predicted"/>
<dbReference type="Proteomes" id="UP000239757">
    <property type="component" value="Unassembled WGS sequence"/>
</dbReference>